<dbReference type="GeneID" id="59337231"/>
<accession>A0A8H6FG81</accession>
<proteinExistence type="predicted"/>
<dbReference type="Pfam" id="PF00004">
    <property type="entry name" value="AAA"/>
    <property type="match status" value="1"/>
</dbReference>
<dbReference type="RefSeq" id="XP_037155700.1">
    <property type="nucleotide sequence ID" value="XM_037299699.1"/>
</dbReference>
<feature type="region of interest" description="Disordered" evidence="1">
    <location>
        <begin position="1"/>
        <end position="60"/>
    </location>
</feature>
<dbReference type="SUPFAM" id="SSF52540">
    <property type="entry name" value="P-loop containing nucleoside triphosphate hydrolases"/>
    <property type="match status" value="1"/>
</dbReference>
<dbReference type="CDD" id="cd19481">
    <property type="entry name" value="RecA-like_protease"/>
    <property type="match status" value="1"/>
</dbReference>
<evidence type="ECO:0000256" key="1">
    <source>
        <dbReference type="SAM" id="MobiDB-lite"/>
    </source>
</evidence>
<dbReference type="PANTHER" id="PTHR46411:SF2">
    <property type="entry name" value="AAA+ ATPASE DOMAIN-CONTAINING PROTEIN"/>
    <property type="match status" value="1"/>
</dbReference>
<protein>
    <recommendedName>
        <fullName evidence="2">AAA+ ATPase domain-containing protein</fullName>
    </recommendedName>
</protein>
<feature type="compositionally biased region" description="Basic and acidic residues" evidence="1">
    <location>
        <begin position="98"/>
        <end position="124"/>
    </location>
</feature>
<dbReference type="InterPro" id="IPR027417">
    <property type="entry name" value="P-loop_NTPase"/>
</dbReference>
<feature type="compositionally biased region" description="Low complexity" evidence="1">
    <location>
        <begin position="1"/>
        <end position="15"/>
    </location>
</feature>
<comment type="caution">
    <text evidence="3">The sequence shown here is derived from an EMBL/GenBank/DDBJ whole genome shotgun (WGS) entry which is preliminary data.</text>
</comment>
<dbReference type="SMART" id="SM00382">
    <property type="entry name" value="AAA"/>
    <property type="match status" value="1"/>
</dbReference>
<dbReference type="InterPro" id="IPR054289">
    <property type="entry name" value="DUF7025"/>
</dbReference>
<reference evidence="3 4" key="1">
    <citation type="journal article" date="2020" name="Genomics">
        <title>Complete, high-quality genomes from long-read metagenomic sequencing of two wolf lichen thalli reveals enigmatic genome architecture.</title>
        <authorList>
            <person name="McKenzie S.K."/>
            <person name="Walston R.F."/>
            <person name="Allen J.L."/>
        </authorList>
    </citation>
    <scope>NUCLEOTIDE SEQUENCE [LARGE SCALE GENOMIC DNA]</scope>
    <source>
        <strain evidence="3">WasteWater1</strain>
    </source>
</reference>
<dbReference type="Gene3D" id="3.40.50.300">
    <property type="entry name" value="P-loop containing nucleotide triphosphate hydrolases"/>
    <property type="match status" value="1"/>
</dbReference>
<evidence type="ECO:0000313" key="4">
    <source>
        <dbReference type="Proteomes" id="UP000593566"/>
    </source>
</evidence>
<dbReference type="EMBL" id="JACCJB010000005">
    <property type="protein sequence ID" value="KAF6227392.1"/>
    <property type="molecule type" value="Genomic_DNA"/>
</dbReference>
<feature type="region of interest" description="Disordered" evidence="1">
    <location>
        <begin position="79"/>
        <end position="124"/>
    </location>
</feature>
<dbReference type="GO" id="GO:0016887">
    <property type="term" value="F:ATP hydrolysis activity"/>
    <property type="evidence" value="ECO:0007669"/>
    <property type="project" value="InterPro"/>
</dbReference>
<evidence type="ECO:0000313" key="3">
    <source>
        <dbReference type="EMBL" id="KAF6227392.1"/>
    </source>
</evidence>
<gene>
    <name evidence="3" type="ORF">HO133_008836</name>
</gene>
<keyword evidence="4" id="KW-1185">Reference proteome</keyword>
<evidence type="ECO:0000259" key="2">
    <source>
        <dbReference type="SMART" id="SM00382"/>
    </source>
</evidence>
<dbReference type="AlphaFoldDB" id="A0A8H6FG81"/>
<dbReference type="InterPro" id="IPR003959">
    <property type="entry name" value="ATPase_AAA_core"/>
</dbReference>
<dbReference type="Pfam" id="PF22942">
    <property type="entry name" value="DUF7025"/>
    <property type="match status" value="1"/>
</dbReference>
<feature type="compositionally biased region" description="Polar residues" evidence="1">
    <location>
        <begin position="16"/>
        <end position="30"/>
    </location>
</feature>
<dbReference type="InterPro" id="IPR003593">
    <property type="entry name" value="AAA+_ATPase"/>
</dbReference>
<organism evidence="3 4">
    <name type="scientific">Letharia lupina</name>
    <dbReference type="NCBI Taxonomy" id="560253"/>
    <lineage>
        <taxon>Eukaryota</taxon>
        <taxon>Fungi</taxon>
        <taxon>Dikarya</taxon>
        <taxon>Ascomycota</taxon>
        <taxon>Pezizomycotina</taxon>
        <taxon>Lecanoromycetes</taxon>
        <taxon>OSLEUM clade</taxon>
        <taxon>Lecanoromycetidae</taxon>
        <taxon>Lecanorales</taxon>
        <taxon>Lecanorineae</taxon>
        <taxon>Parmeliaceae</taxon>
        <taxon>Letharia</taxon>
    </lineage>
</organism>
<dbReference type="Proteomes" id="UP000593566">
    <property type="component" value="Unassembled WGS sequence"/>
</dbReference>
<dbReference type="PANTHER" id="PTHR46411">
    <property type="entry name" value="FAMILY ATPASE, PUTATIVE-RELATED"/>
    <property type="match status" value="1"/>
</dbReference>
<dbReference type="GO" id="GO:0005524">
    <property type="term" value="F:ATP binding"/>
    <property type="evidence" value="ECO:0007669"/>
    <property type="project" value="InterPro"/>
</dbReference>
<feature type="domain" description="AAA+ ATPase" evidence="2">
    <location>
        <begin position="532"/>
        <end position="655"/>
    </location>
</feature>
<name>A0A8H6FG81_9LECA</name>
<sequence length="685" mass="79013">MTSVNSDDSPSSQSPKTQRSKSGSKSTNSRRLQELPTGYGYNDVNGEDNPASVLQSDDRNRSAYIQELQRTIEALRAQQGARRDRFAQPRKSQFSGEGDERHHFAHSREDRIHPHQFENGEETEKGWKLVNNRHGFSDIYDESEKIEDIRKREREIRSGGIKPSFCSILATRKLTALGYVLSVYDEYDVDGKLMHVLLAIHSTPLLDLLRQVITFFPGDEFDNLRGKDSTDDTVTFMDPYMIFFAYRAQLRQTLKGDFAEDAKQHVTDAKLTEIEDGRCKKISYDKLFLLYPPNTAVYACKGVDDRQIVVYSRSVTNWNTRGPNRTMRLTCWEVTFEGGTFKRDFSEWNIEPYSGEKNISNLELVPVRYMENEKELHNKLVARGRRYFELNNGASLQDYYGDRFPRVYKDEPVRVVVDEDTYWRKYPPSVATNEGPSRDYGFPEGEEDLVDHDGQPLEDTLLRCFPEVGVLSMRDKEWTLVKVDDLKPVRFREKAFRRLVIRDDYKRIIKAMVEAYRLEKPGFSDIVSGKGRGLTILLHGPPGTGKTLTAECVAEKQECPLFTISCGDLGTEPEQLEVKLKEVFEYAVTWKAILLLDEADIFLQERDVHDVKRNALVSIFLRELEYFDGILFLTTNRPGDIDEAFVSRIHITLGLNSLTREEQRKIWTIFIKDLDLSDADKRALL</sequence>